<comment type="subunit">
    <text evidence="8">The nucleosome is a histone octamer containing two molecules each of H2A, H2B, H3 and H4 assembled in one H3-H4 heterotetramer and two H2A-H2B heterodimers. The octamer wraps approximately 147 bp of DNA.</text>
</comment>
<comment type="subcellular location">
    <subcellularLocation>
        <location evidence="2">Chromosome</location>
    </subcellularLocation>
    <subcellularLocation>
        <location evidence="1">Nucleus</location>
    </subcellularLocation>
</comment>
<reference evidence="10" key="1">
    <citation type="journal article" date="2018" name="DNA Res.">
        <title>Multiple hybrid de novo genome assembly of finger millet, an orphan allotetraploid crop.</title>
        <authorList>
            <person name="Hatakeyama M."/>
            <person name="Aluri S."/>
            <person name="Balachadran M.T."/>
            <person name="Sivarajan S.R."/>
            <person name="Patrignani A."/>
            <person name="Gruter S."/>
            <person name="Poveda L."/>
            <person name="Shimizu-Inatsugi R."/>
            <person name="Baeten J."/>
            <person name="Francoijs K.J."/>
            <person name="Nataraja K.N."/>
            <person name="Reddy Y.A.N."/>
            <person name="Phadnis S."/>
            <person name="Ravikumar R.L."/>
            <person name="Schlapbach R."/>
            <person name="Sreeman S.M."/>
            <person name="Shimizu K.K."/>
        </authorList>
    </citation>
    <scope>NUCLEOTIDE SEQUENCE</scope>
</reference>
<evidence type="ECO:0000256" key="9">
    <source>
        <dbReference type="SAM" id="MobiDB-lite"/>
    </source>
</evidence>
<dbReference type="GO" id="GO:0030527">
    <property type="term" value="F:structural constituent of chromatin"/>
    <property type="evidence" value="ECO:0007669"/>
    <property type="project" value="InterPro"/>
</dbReference>
<feature type="compositionally biased region" description="Pro residues" evidence="9">
    <location>
        <begin position="120"/>
        <end position="143"/>
    </location>
</feature>
<evidence type="ECO:0000256" key="3">
    <source>
        <dbReference type="ARBA" id="ARBA00006564"/>
    </source>
</evidence>
<dbReference type="PRINTS" id="PR00623">
    <property type="entry name" value="HISTONEH4"/>
</dbReference>
<dbReference type="InterPro" id="IPR009072">
    <property type="entry name" value="Histone-fold"/>
</dbReference>
<proteinExistence type="inferred from homology"/>
<evidence type="ECO:0000256" key="5">
    <source>
        <dbReference type="ARBA" id="ARBA00023125"/>
    </source>
</evidence>
<accession>A0AAV5DXL1</accession>
<dbReference type="SMART" id="SM00417">
    <property type="entry name" value="H4"/>
    <property type="match status" value="1"/>
</dbReference>
<keyword evidence="7 8" id="KW-0544">Nucleosome core</keyword>
<keyword evidence="6 8" id="KW-0539">Nucleus</keyword>
<comment type="similarity">
    <text evidence="3 8">Belongs to the histone H4 family.</text>
</comment>
<comment type="caution">
    <text evidence="10">The sequence shown here is derived from an EMBL/GenBank/DDBJ whole genome shotgun (WGS) entry which is preliminary data.</text>
</comment>
<evidence type="ECO:0000256" key="6">
    <source>
        <dbReference type="ARBA" id="ARBA00023242"/>
    </source>
</evidence>
<dbReference type="InterPro" id="IPR001951">
    <property type="entry name" value="Histone_H4"/>
</dbReference>
<evidence type="ECO:0000256" key="7">
    <source>
        <dbReference type="ARBA" id="ARBA00023269"/>
    </source>
</evidence>
<dbReference type="GO" id="GO:0005634">
    <property type="term" value="C:nucleus"/>
    <property type="evidence" value="ECO:0007669"/>
    <property type="project" value="UniProtKB-SubCell"/>
</dbReference>
<comment type="function">
    <text evidence="8">Core component of nucleosome. Nucleosomes wrap and compact DNA into chromatin, limiting DNA accessibility to the cellular machineries which require DNA as a template. Histones thereby play a central role in transcription regulation, DNA repair, DNA replication and chromosomal stability. DNA accessibility is regulated via a complex set of post-translational modifications of histones, also called histone code, and nucleosome remodeling.</text>
</comment>
<protein>
    <recommendedName>
        <fullName evidence="8">Histone H4</fullName>
    </recommendedName>
</protein>
<name>A0AAV5DXL1_ELECO</name>
<dbReference type="InterPro" id="IPR019809">
    <property type="entry name" value="Histone_H4_CS"/>
</dbReference>
<keyword evidence="11" id="KW-1185">Reference proteome</keyword>
<sequence>MYQVSQRTLFSPEFILAKKSILYLANQESLAVPYATRQSPVASFVNESARGNKQAKYAPRASAYEISEPPHQFIDPHPCQSPIRASSRLLISPVQSYRIVRPKLPSPHLSLPFKPLPLPQFPLQAPPPPRRINSPPNPTPLPRNPQQQPCRRGKGGKGLVKGGAKRHREGASRQHPGITSRRSGAWRGGEAVKRISGLIYEENPRRWLKIFLENVIRDAVTYTDRPPKRHRHGRRLRAQAPGAHL</sequence>
<evidence type="ECO:0000256" key="2">
    <source>
        <dbReference type="ARBA" id="ARBA00004286"/>
    </source>
</evidence>
<dbReference type="PROSITE" id="PS00047">
    <property type="entry name" value="HISTONE_H4"/>
    <property type="match status" value="1"/>
</dbReference>
<dbReference type="GO" id="GO:0046982">
    <property type="term" value="F:protein heterodimerization activity"/>
    <property type="evidence" value="ECO:0007669"/>
    <property type="project" value="InterPro"/>
</dbReference>
<dbReference type="GO" id="GO:0003677">
    <property type="term" value="F:DNA binding"/>
    <property type="evidence" value="ECO:0007669"/>
    <property type="project" value="UniProtKB-KW"/>
</dbReference>
<feature type="region of interest" description="Disordered" evidence="9">
    <location>
        <begin position="120"/>
        <end position="187"/>
    </location>
</feature>
<evidence type="ECO:0000256" key="4">
    <source>
        <dbReference type="ARBA" id="ARBA00022454"/>
    </source>
</evidence>
<gene>
    <name evidence="10" type="primary">gb01502</name>
    <name evidence="10" type="ORF">PR202_gb01502</name>
</gene>
<dbReference type="EMBL" id="BQKI01000071">
    <property type="protein sequence ID" value="GJN14650.1"/>
    <property type="molecule type" value="Genomic_DNA"/>
</dbReference>
<feature type="region of interest" description="Disordered" evidence="9">
    <location>
        <begin position="224"/>
        <end position="245"/>
    </location>
</feature>
<evidence type="ECO:0000256" key="8">
    <source>
        <dbReference type="RuleBase" id="RU000528"/>
    </source>
</evidence>
<dbReference type="GO" id="GO:0000786">
    <property type="term" value="C:nucleosome"/>
    <property type="evidence" value="ECO:0007669"/>
    <property type="project" value="UniProtKB-KW"/>
</dbReference>
<dbReference type="Proteomes" id="UP001054889">
    <property type="component" value="Unassembled WGS sequence"/>
</dbReference>
<keyword evidence="5 8" id="KW-0238">DNA-binding</keyword>
<organism evidence="10 11">
    <name type="scientific">Eleusine coracana subsp. coracana</name>
    <dbReference type="NCBI Taxonomy" id="191504"/>
    <lineage>
        <taxon>Eukaryota</taxon>
        <taxon>Viridiplantae</taxon>
        <taxon>Streptophyta</taxon>
        <taxon>Embryophyta</taxon>
        <taxon>Tracheophyta</taxon>
        <taxon>Spermatophyta</taxon>
        <taxon>Magnoliopsida</taxon>
        <taxon>Liliopsida</taxon>
        <taxon>Poales</taxon>
        <taxon>Poaceae</taxon>
        <taxon>PACMAD clade</taxon>
        <taxon>Chloridoideae</taxon>
        <taxon>Cynodonteae</taxon>
        <taxon>Eleusininae</taxon>
        <taxon>Eleusine</taxon>
    </lineage>
</organism>
<feature type="compositionally biased region" description="Basic residues" evidence="9">
    <location>
        <begin position="227"/>
        <end position="237"/>
    </location>
</feature>
<dbReference type="PANTHER" id="PTHR10484">
    <property type="entry name" value="HISTONE H4"/>
    <property type="match status" value="1"/>
</dbReference>
<dbReference type="AlphaFoldDB" id="A0AAV5DXL1"/>
<dbReference type="Gene3D" id="1.10.20.10">
    <property type="entry name" value="Histone, subunit A"/>
    <property type="match status" value="1"/>
</dbReference>
<evidence type="ECO:0000256" key="1">
    <source>
        <dbReference type="ARBA" id="ARBA00004123"/>
    </source>
</evidence>
<keyword evidence="4 8" id="KW-0158">Chromosome</keyword>
<reference evidence="10" key="2">
    <citation type="submission" date="2021-12" db="EMBL/GenBank/DDBJ databases">
        <title>Resequencing data analysis of finger millet.</title>
        <authorList>
            <person name="Hatakeyama M."/>
            <person name="Aluri S."/>
            <person name="Balachadran M.T."/>
            <person name="Sivarajan S.R."/>
            <person name="Poveda L."/>
            <person name="Shimizu-Inatsugi R."/>
            <person name="Schlapbach R."/>
            <person name="Sreeman S.M."/>
            <person name="Shimizu K.K."/>
        </authorList>
    </citation>
    <scope>NUCLEOTIDE SEQUENCE</scope>
</reference>
<evidence type="ECO:0000313" key="10">
    <source>
        <dbReference type="EMBL" id="GJN14650.1"/>
    </source>
</evidence>
<evidence type="ECO:0000313" key="11">
    <source>
        <dbReference type="Proteomes" id="UP001054889"/>
    </source>
</evidence>